<accession>A0A7X6DR07</accession>
<gene>
    <name evidence="2" type="ORF">MNODULE_13670</name>
</gene>
<dbReference type="PANTHER" id="PTHR31876:SF26">
    <property type="entry name" value="PROTEIN LIKE COV 2"/>
    <property type="match status" value="1"/>
</dbReference>
<sequence>MSDDNQASPPEREGESRFPEDYLNAVRRYFIAGLLVVVPIWGTYLALRTLFKTLDGVLGNLLKGSGIYYLPGFGILVLISLILLAGLFATNIFGKKFLQMWDDFLHRVPVVRNVYSLVKSIVETLSVQQKERGRFHRVVLVEYPRKGAYSIGFVTGEVRAEIQRLPFERLVNIFIPMTPTPFTGFLIHLPESEVIPTSLSVEEAMKMIVAAGIYAPVSISDLAEAARSSAKEELR</sequence>
<proteinExistence type="predicted"/>
<dbReference type="PANTHER" id="PTHR31876">
    <property type="entry name" value="COV-LIKE PROTEIN 1"/>
    <property type="match status" value="1"/>
</dbReference>
<evidence type="ECO:0000313" key="3">
    <source>
        <dbReference type="Proteomes" id="UP000534783"/>
    </source>
</evidence>
<keyword evidence="1" id="KW-1133">Transmembrane helix</keyword>
<protein>
    <submittedName>
        <fullName evidence="2">DUF502 domain-containing protein</fullName>
    </submittedName>
</protein>
<dbReference type="Proteomes" id="UP000534783">
    <property type="component" value="Unassembled WGS sequence"/>
</dbReference>
<reference evidence="2 3" key="1">
    <citation type="journal article" date="2020" name="Nature">
        <title>Bacterial chemolithoautotrophy via manganese oxidation.</title>
        <authorList>
            <person name="Yu H."/>
            <person name="Leadbetter J.R."/>
        </authorList>
    </citation>
    <scope>NUCLEOTIDE SEQUENCE [LARGE SCALE GENOMIC DNA]</scope>
    <source>
        <strain evidence="2 3">Mn-1</strain>
    </source>
</reference>
<dbReference type="InterPro" id="IPR007462">
    <property type="entry name" value="COV1-like"/>
</dbReference>
<keyword evidence="1" id="KW-0812">Transmembrane</keyword>
<feature type="transmembrane region" description="Helical" evidence="1">
    <location>
        <begin position="67"/>
        <end position="90"/>
    </location>
</feature>
<feature type="transmembrane region" description="Helical" evidence="1">
    <location>
        <begin position="29"/>
        <end position="47"/>
    </location>
</feature>
<evidence type="ECO:0000256" key="1">
    <source>
        <dbReference type="SAM" id="Phobius"/>
    </source>
</evidence>
<name>A0A7X6DR07_9BACT</name>
<keyword evidence="1" id="KW-0472">Membrane</keyword>
<dbReference type="RefSeq" id="WP_168060741.1">
    <property type="nucleotide sequence ID" value="NZ_VTOW01000002.1"/>
</dbReference>
<dbReference type="AlphaFoldDB" id="A0A7X6DR07"/>
<evidence type="ECO:0000313" key="2">
    <source>
        <dbReference type="EMBL" id="NKE71791.1"/>
    </source>
</evidence>
<dbReference type="Pfam" id="PF04367">
    <property type="entry name" value="DUF502"/>
    <property type="match status" value="1"/>
</dbReference>
<keyword evidence="3" id="KW-1185">Reference proteome</keyword>
<comment type="caution">
    <text evidence="2">The sequence shown here is derived from an EMBL/GenBank/DDBJ whole genome shotgun (WGS) entry which is preliminary data.</text>
</comment>
<dbReference type="EMBL" id="VTOW01000002">
    <property type="protein sequence ID" value="NKE71791.1"/>
    <property type="molecule type" value="Genomic_DNA"/>
</dbReference>
<organism evidence="2 3">
    <name type="scientific">Candidatus Manganitrophus noduliformans</name>
    <dbReference type="NCBI Taxonomy" id="2606439"/>
    <lineage>
        <taxon>Bacteria</taxon>
        <taxon>Pseudomonadati</taxon>
        <taxon>Nitrospirota</taxon>
        <taxon>Nitrospiria</taxon>
        <taxon>Candidatus Troglogloeales</taxon>
        <taxon>Candidatus Manganitrophaceae</taxon>
        <taxon>Candidatus Manganitrophus</taxon>
    </lineage>
</organism>